<evidence type="ECO:0000313" key="2">
    <source>
        <dbReference type="EMBL" id="KAG7287043.1"/>
    </source>
</evidence>
<feature type="compositionally biased region" description="Polar residues" evidence="1">
    <location>
        <begin position="438"/>
        <end position="459"/>
    </location>
</feature>
<accession>A0AAD4HZN8</accession>
<organism evidence="2 3">
    <name type="scientific">Staphylotrichum longicolle</name>
    <dbReference type="NCBI Taxonomy" id="669026"/>
    <lineage>
        <taxon>Eukaryota</taxon>
        <taxon>Fungi</taxon>
        <taxon>Dikarya</taxon>
        <taxon>Ascomycota</taxon>
        <taxon>Pezizomycotina</taxon>
        <taxon>Sordariomycetes</taxon>
        <taxon>Sordariomycetidae</taxon>
        <taxon>Sordariales</taxon>
        <taxon>Chaetomiaceae</taxon>
        <taxon>Staphylotrichum</taxon>
    </lineage>
</organism>
<dbReference type="EMBL" id="JAHCVI010000003">
    <property type="protein sequence ID" value="KAG7287043.1"/>
    <property type="molecule type" value="Genomic_DNA"/>
</dbReference>
<keyword evidence="3" id="KW-1185">Reference proteome</keyword>
<feature type="compositionally biased region" description="Polar residues" evidence="1">
    <location>
        <begin position="364"/>
        <end position="379"/>
    </location>
</feature>
<dbReference type="Proteomes" id="UP001197093">
    <property type="component" value="Unassembled WGS sequence"/>
</dbReference>
<feature type="region of interest" description="Disordered" evidence="1">
    <location>
        <begin position="194"/>
        <end position="221"/>
    </location>
</feature>
<evidence type="ECO:0000313" key="3">
    <source>
        <dbReference type="Proteomes" id="UP001197093"/>
    </source>
</evidence>
<dbReference type="AlphaFoldDB" id="A0AAD4HZN8"/>
<name>A0AAD4HZN8_9PEZI</name>
<feature type="region of interest" description="Disordered" evidence="1">
    <location>
        <begin position="396"/>
        <end position="468"/>
    </location>
</feature>
<feature type="region of interest" description="Disordered" evidence="1">
    <location>
        <begin position="300"/>
        <end position="331"/>
    </location>
</feature>
<feature type="compositionally biased region" description="Acidic residues" evidence="1">
    <location>
        <begin position="417"/>
        <end position="434"/>
    </location>
</feature>
<gene>
    <name evidence="2" type="ORF">NEMBOFW57_006543</name>
</gene>
<evidence type="ECO:0000256" key="1">
    <source>
        <dbReference type="SAM" id="MobiDB-lite"/>
    </source>
</evidence>
<comment type="caution">
    <text evidence="2">The sequence shown here is derived from an EMBL/GenBank/DDBJ whole genome shotgun (WGS) entry which is preliminary data.</text>
</comment>
<proteinExistence type="predicted"/>
<feature type="compositionally biased region" description="Polar residues" evidence="1">
    <location>
        <begin position="404"/>
        <end position="413"/>
    </location>
</feature>
<reference evidence="2" key="1">
    <citation type="submission" date="2023-02" db="EMBL/GenBank/DDBJ databases">
        <authorList>
            <person name="Palmer J.M."/>
        </authorList>
    </citation>
    <scope>NUCLEOTIDE SEQUENCE</scope>
    <source>
        <strain evidence="2">FW57</strain>
    </source>
</reference>
<feature type="region of interest" description="Disordered" evidence="1">
    <location>
        <begin position="358"/>
        <end position="379"/>
    </location>
</feature>
<protein>
    <submittedName>
        <fullName evidence="2">Uncharacterized protein</fullName>
    </submittedName>
</protein>
<sequence>MLSGTFSSWFNSLASCCGSREKTRPSESSLGFVSERNIVVLRDQPAAIPRPSAEPLWSSERTYEKALEREREKTRLRRTTSRGSSVRKNWFARSSSSVRRLQISGPTDFRHVQSESFQFPPVSRPRPRSFRPIELSIYHPQNRLSPILPHIECGIAPPPRAHTASSSRWDASSGTTLTNDRSYSTMSFHIPRKHARQGSGMSDASLSPPRIPPKSRARASTMPTARIVERIASAILEKERLQAEINSVMERQSIYMGSRPSTGYDMRAAPSFAERLSVDDRPRTAPSHVAVQQKTMDLAAAAHSQPQSPYTAAHYAASASEHDDLDSPLERPLAPPLPLVLRPPLRKKKSFSRVSSWLFHPDGSSPQTETASPTMVFTTSPRPVKASDGFYQCVAPPEGLPRTSMETSSSVYTWETGADDDDEDGSDGEEDDDEAKTVPTTTAAWSPEQTPKQGSSRHTTPVIGAGSLAGSGFETEAMMGGGAGGGAGGWGWLML</sequence>